<accession>A0ABN4BNI0</accession>
<gene>
    <name evidence="2" type="ORF">OVS_04170</name>
</gene>
<reference evidence="2 3" key="1">
    <citation type="journal article" date="2014" name="Genome Announc.">
        <title>Complete Genome Sequence of Mycoplasma ovis Strain Michigan, a Hemoplasma of Sheep with Two Distinct 16S rRNA Genes.</title>
        <authorList>
            <person name="Deshuillers P.L."/>
            <person name="Santos A.P."/>
            <person name="do Nascimento N.C."/>
            <person name="Hampel J.A."/>
            <person name="Bergin I.L."/>
            <person name="Dyson M.C."/>
            <person name="Messick J.B."/>
        </authorList>
    </citation>
    <scope>NUCLEOTIDE SEQUENCE [LARGE SCALE GENOMIC DNA]</scope>
    <source>
        <strain evidence="2 3">Michigan</strain>
    </source>
</reference>
<evidence type="ECO:0000256" key="1">
    <source>
        <dbReference type="SAM" id="MobiDB-lite"/>
    </source>
</evidence>
<evidence type="ECO:0000313" key="2">
    <source>
        <dbReference type="EMBL" id="AHC40561.1"/>
    </source>
</evidence>
<evidence type="ECO:0000313" key="3">
    <source>
        <dbReference type="Proteomes" id="UP000018745"/>
    </source>
</evidence>
<dbReference type="RefSeq" id="WP_024071590.1">
    <property type="nucleotide sequence ID" value="NC_023062.1"/>
</dbReference>
<dbReference type="EMBL" id="CP006935">
    <property type="protein sequence ID" value="AHC40561.1"/>
    <property type="molecule type" value="Genomic_DNA"/>
</dbReference>
<name>A0ABN4BNI0_9MOLU</name>
<keyword evidence="3" id="KW-1185">Reference proteome</keyword>
<proteinExistence type="predicted"/>
<protein>
    <submittedName>
        <fullName evidence="2">Uncharacterized protein</fullName>
    </submittedName>
</protein>
<dbReference type="Proteomes" id="UP000018745">
    <property type="component" value="Chromosome"/>
</dbReference>
<sequence>MTPLRALLLGGATTTVVAVPTILTLAPSNTAITITDQGSNSHTETPSAVPEQQQTPKPDVAEEPYSIPNTPVLKQKERHEHPELCKEVLADVQDKSKLRVCRLHRKTEELEFEYLKDQFSTPISVTNLQFKIRDLAVTLDKEDMSYDTIKRFTLNDEIIAGQGIISQVTVGGNSFTGQQCKLVWKDNLDSSGHKDWKVGC</sequence>
<feature type="compositionally biased region" description="Polar residues" evidence="1">
    <location>
        <begin position="34"/>
        <end position="56"/>
    </location>
</feature>
<feature type="region of interest" description="Disordered" evidence="1">
    <location>
        <begin position="34"/>
        <end position="78"/>
    </location>
</feature>
<organism evidence="2 3">
    <name type="scientific">Mycoplasma ovis str. Michigan</name>
    <dbReference type="NCBI Taxonomy" id="1415773"/>
    <lineage>
        <taxon>Bacteria</taxon>
        <taxon>Bacillati</taxon>
        <taxon>Mycoplasmatota</taxon>
        <taxon>Mollicutes</taxon>
        <taxon>Mycoplasmataceae</taxon>
        <taxon>Mycoplasma</taxon>
    </lineage>
</organism>